<evidence type="ECO:0000256" key="2">
    <source>
        <dbReference type="ARBA" id="ARBA00004574"/>
    </source>
</evidence>
<evidence type="ECO:0000256" key="3">
    <source>
        <dbReference type="ARBA" id="ARBA00006332"/>
    </source>
</evidence>
<comment type="similarity">
    <text evidence="3">Belongs to the CTC1 family.</text>
</comment>
<dbReference type="GO" id="GO:0045740">
    <property type="term" value="P:positive regulation of DNA replication"/>
    <property type="evidence" value="ECO:0007669"/>
    <property type="project" value="TreeGrafter"/>
</dbReference>
<sequence>MADDSINGSEEVKKRLKIPCLLTFRSSDGQLCSVPGYLCHTGNTPTGNIIDRQREQRILLEFKADSLFKYQFLQLGGYYILKCSTKRERDTSINSKTNNGKIYITQQMTFWSLSFSFGEHMGPLQDQSSRSSLFEASEAYEGDVSPGNILLQQSFSQMHKNSDVHVHFFSEEKDMFRIIPEPVEVLSVSSCLHILKAKIGRTSSVADPQCRDMPQGNLISLCGNVEIIQICNYKSRPYMSSNQLDCMDIDQRMCCDIVIHLCNDHHKVLIHGNFRKHMYPVGLGPGANATFHRVLVTCPSSGCPTLVLTPVSFVVINFIKEVAHQHSKERTTPQIEASFAVEESSSIVLGLMSQLTWCLENKLIRCNCRVLTVYALVLERSIHVPSKSQSNNQLKLPALNVALSGFVMDDGSSLSCWWANSLATMRLLRFHETAHRPLLHYSKTSMQCKARNSQDTVGHRLEKMLKKYHRIIVKSDRVSHYSSTPSFTFHVDSGVLSCPDERKLWLVMLDACASPASNIIGRVMDPNSLQLLDTELKELNMTTPSMPNVRITEVGCLNPLHEARNLLHELTS</sequence>
<keyword evidence="5" id="KW-0158">Chromosome</keyword>
<keyword evidence="6" id="KW-0779">Telomere</keyword>
<name>A0A5P1EUK4_ASPOF</name>
<dbReference type="PANTHER" id="PTHR14865">
    <property type="entry name" value="CST COMPLEX SUBUNIT CTC1"/>
    <property type="match status" value="1"/>
</dbReference>
<comment type="subcellular location">
    <subcellularLocation>
        <location evidence="2">Chromosome</location>
        <location evidence="2">Telomere</location>
    </subcellularLocation>
    <subcellularLocation>
        <location evidence="1">Nucleus</location>
    </subcellularLocation>
</comment>
<reference evidence="10" key="1">
    <citation type="journal article" date="2017" name="Nat. Commun.">
        <title>The asparagus genome sheds light on the origin and evolution of a young Y chromosome.</title>
        <authorList>
            <person name="Harkess A."/>
            <person name="Zhou J."/>
            <person name="Xu C."/>
            <person name="Bowers J.E."/>
            <person name="Van der Hulst R."/>
            <person name="Ayyampalayam S."/>
            <person name="Mercati F."/>
            <person name="Riccardi P."/>
            <person name="McKain M.R."/>
            <person name="Kakrana A."/>
            <person name="Tang H."/>
            <person name="Ray J."/>
            <person name="Groenendijk J."/>
            <person name="Arikit S."/>
            <person name="Mathioni S.M."/>
            <person name="Nakano M."/>
            <person name="Shan H."/>
            <person name="Telgmann-Rauber A."/>
            <person name="Kanno A."/>
            <person name="Yue Z."/>
            <person name="Chen H."/>
            <person name="Li W."/>
            <person name="Chen Y."/>
            <person name="Xu X."/>
            <person name="Zhang Y."/>
            <person name="Luo S."/>
            <person name="Chen H."/>
            <person name="Gao J."/>
            <person name="Mao Z."/>
            <person name="Pires J.C."/>
            <person name="Luo M."/>
            <person name="Kudrna D."/>
            <person name="Wing R.A."/>
            <person name="Meyers B.C."/>
            <person name="Yi K."/>
            <person name="Kong H."/>
            <person name="Lavrijsen P."/>
            <person name="Sunseri F."/>
            <person name="Falavigna A."/>
            <person name="Ye Y."/>
            <person name="Leebens-Mack J.H."/>
            <person name="Chen G."/>
        </authorList>
    </citation>
    <scope>NUCLEOTIDE SEQUENCE [LARGE SCALE GENOMIC DNA]</scope>
    <source>
        <strain evidence="10">cv. DH0086</strain>
    </source>
</reference>
<evidence type="ECO:0000256" key="5">
    <source>
        <dbReference type="ARBA" id="ARBA00022454"/>
    </source>
</evidence>
<gene>
    <name evidence="9" type="ORF">A4U43_C05F23430</name>
</gene>
<accession>A0A5P1EUK4</accession>
<dbReference type="PANTHER" id="PTHR14865:SF2">
    <property type="entry name" value="CST COMPLEX SUBUNIT CTC1"/>
    <property type="match status" value="1"/>
</dbReference>
<dbReference type="GO" id="GO:0003697">
    <property type="term" value="F:single-stranded DNA binding"/>
    <property type="evidence" value="ECO:0007669"/>
    <property type="project" value="TreeGrafter"/>
</dbReference>
<dbReference type="Proteomes" id="UP000243459">
    <property type="component" value="Chromosome 5"/>
</dbReference>
<dbReference type="GO" id="GO:0042162">
    <property type="term" value="F:telomeric DNA binding"/>
    <property type="evidence" value="ECO:0007669"/>
    <property type="project" value="TreeGrafter"/>
</dbReference>
<evidence type="ECO:0000256" key="6">
    <source>
        <dbReference type="ARBA" id="ARBA00022895"/>
    </source>
</evidence>
<organism evidence="9 10">
    <name type="scientific">Asparagus officinalis</name>
    <name type="common">Garden asparagus</name>
    <dbReference type="NCBI Taxonomy" id="4686"/>
    <lineage>
        <taxon>Eukaryota</taxon>
        <taxon>Viridiplantae</taxon>
        <taxon>Streptophyta</taxon>
        <taxon>Embryophyta</taxon>
        <taxon>Tracheophyta</taxon>
        <taxon>Spermatophyta</taxon>
        <taxon>Magnoliopsida</taxon>
        <taxon>Liliopsida</taxon>
        <taxon>Asparagales</taxon>
        <taxon>Asparagaceae</taxon>
        <taxon>Asparagoideae</taxon>
        <taxon>Asparagus</taxon>
    </lineage>
</organism>
<keyword evidence="10" id="KW-1185">Reference proteome</keyword>
<dbReference type="GO" id="GO:1990879">
    <property type="term" value="C:CST complex"/>
    <property type="evidence" value="ECO:0007669"/>
    <property type="project" value="TreeGrafter"/>
</dbReference>
<dbReference type="OrthoDB" id="2314520at2759"/>
<evidence type="ECO:0000256" key="7">
    <source>
        <dbReference type="ARBA" id="ARBA00023125"/>
    </source>
</evidence>
<keyword evidence="8" id="KW-0539">Nucleus</keyword>
<dbReference type="Gramene" id="ONK69484">
    <property type="protein sequence ID" value="ONK69484"/>
    <property type="gene ID" value="A4U43_C05F23430"/>
</dbReference>
<evidence type="ECO:0000313" key="9">
    <source>
        <dbReference type="EMBL" id="ONK69484.1"/>
    </source>
</evidence>
<proteinExistence type="inferred from homology"/>
<evidence type="ECO:0000256" key="4">
    <source>
        <dbReference type="ARBA" id="ARBA00016175"/>
    </source>
</evidence>
<dbReference type="EMBL" id="CM007385">
    <property type="protein sequence ID" value="ONK69484.1"/>
    <property type="molecule type" value="Genomic_DNA"/>
</dbReference>
<dbReference type="GO" id="GO:0010833">
    <property type="term" value="P:telomere maintenance via telomere lengthening"/>
    <property type="evidence" value="ECO:0007669"/>
    <property type="project" value="TreeGrafter"/>
</dbReference>
<dbReference type="AlphaFoldDB" id="A0A5P1EUK4"/>
<evidence type="ECO:0000256" key="8">
    <source>
        <dbReference type="ARBA" id="ARBA00023242"/>
    </source>
</evidence>
<evidence type="ECO:0000256" key="1">
    <source>
        <dbReference type="ARBA" id="ARBA00004123"/>
    </source>
</evidence>
<dbReference type="InterPro" id="IPR042617">
    <property type="entry name" value="CTC1-like"/>
</dbReference>
<evidence type="ECO:0000313" key="10">
    <source>
        <dbReference type="Proteomes" id="UP000243459"/>
    </source>
</evidence>
<protein>
    <recommendedName>
        <fullName evidence="4">CST complex subunit CTC1</fullName>
    </recommendedName>
</protein>
<keyword evidence="7" id="KW-0238">DNA-binding</keyword>